<protein>
    <submittedName>
        <fullName evidence="2">Uncharacterized protein</fullName>
    </submittedName>
</protein>
<keyword evidence="1" id="KW-1133">Transmembrane helix</keyword>
<organism evidence="2 3">
    <name type="scientific">Senegalia massiliensis</name>
    <dbReference type="NCBI Taxonomy" id="1720316"/>
    <lineage>
        <taxon>Bacteria</taxon>
        <taxon>Bacillati</taxon>
        <taxon>Bacillota</taxon>
        <taxon>Clostridia</taxon>
        <taxon>Eubacteriales</taxon>
        <taxon>Clostridiaceae</taxon>
        <taxon>Senegalia</taxon>
    </lineage>
</organism>
<gene>
    <name evidence="2" type="ORF">D3Z33_06240</name>
</gene>
<accession>A0A845QWI6</accession>
<feature type="transmembrane region" description="Helical" evidence="1">
    <location>
        <begin position="5"/>
        <end position="26"/>
    </location>
</feature>
<dbReference type="EMBL" id="QXXA01000006">
    <property type="protein sequence ID" value="NBI06460.1"/>
    <property type="molecule type" value="Genomic_DNA"/>
</dbReference>
<dbReference type="SUPFAM" id="SSF101898">
    <property type="entry name" value="NHL repeat"/>
    <property type="match status" value="1"/>
</dbReference>
<dbReference type="AlphaFoldDB" id="A0A845QWI6"/>
<dbReference type="Proteomes" id="UP000467132">
    <property type="component" value="Unassembled WGS sequence"/>
</dbReference>
<keyword evidence="3" id="KW-1185">Reference proteome</keyword>
<name>A0A845QWI6_9CLOT</name>
<reference evidence="2 3" key="1">
    <citation type="submission" date="2018-08" db="EMBL/GenBank/DDBJ databases">
        <title>Murine metabolic-syndrome-specific gut microbial biobank.</title>
        <authorList>
            <person name="Liu C."/>
        </authorList>
    </citation>
    <scope>NUCLEOTIDE SEQUENCE [LARGE SCALE GENOMIC DNA]</scope>
    <source>
        <strain evidence="2 3">583</strain>
    </source>
</reference>
<keyword evidence="1" id="KW-0472">Membrane</keyword>
<proteinExistence type="predicted"/>
<feature type="transmembrane region" description="Helical" evidence="1">
    <location>
        <begin position="407"/>
        <end position="432"/>
    </location>
</feature>
<evidence type="ECO:0000313" key="3">
    <source>
        <dbReference type="Proteomes" id="UP000467132"/>
    </source>
</evidence>
<evidence type="ECO:0000313" key="2">
    <source>
        <dbReference type="EMBL" id="NBI06460.1"/>
    </source>
</evidence>
<dbReference type="RefSeq" id="WP_160196941.1">
    <property type="nucleotide sequence ID" value="NZ_QXXA01000006.1"/>
</dbReference>
<feature type="transmembrane region" description="Helical" evidence="1">
    <location>
        <begin position="483"/>
        <end position="501"/>
    </location>
</feature>
<sequence length="544" mass="63883">MKNKIFFRTILIVVVLVIVMISMHFYNFLNISEISFTDDWSEDFKIGETNDDDFKLSSLEDNILNLNIEKPNKFNFNIIDKKGEVKDSGTTEISNFEYKNVNQSYLIKDKYIYLYKNNVYMSTFDGDKFLEPIKIIENVNYLTVRMIDENIIITTSNDEKVLAYKFQNEELENIFEKENDRNIKSAYYSPEDNLLISVEDKGRDRELLTLFNEKKNENIVLVDINKYTGYSIKDINIDNLEDRLVVTYLKRLNKDGSKDYQINNIRIDKDTLDFESTKYYLDNYDIYNLESDIETYVVNNEIHIIGSGENSRNQYSSDKNDIFDMTLKKNGEVKNVEFISTTDEYSNQIEIVKFNGNKYVVFNDVVYDSDDLRIFSDSEEMMAKEGITREDYLSAGLKSVVIPFISIMYTVIRGLMIIFVMALPLGIFYFTYFNKGYSKDSIKIAVMIGIYIIANIIVFKFIYFTQGNEIYYPNFFFSNFYRLLGPLAMNIISGLATFIFYKESKKKGMELSFIAYPTFFIIIDVFLNNILYVPFLTIFRLFGF</sequence>
<comment type="caution">
    <text evidence="2">The sequence shown here is derived from an EMBL/GenBank/DDBJ whole genome shotgun (WGS) entry which is preliminary data.</text>
</comment>
<feature type="transmembrane region" description="Helical" evidence="1">
    <location>
        <begin position="444"/>
        <end position="463"/>
    </location>
</feature>
<keyword evidence="1" id="KW-0812">Transmembrane</keyword>
<feature type="transmembrane region" description="Helical" evidence="1">
    <location>
        <begin position="513"/>
        <end position="535"/>
    </location>
</feature>
<evidence type="ECO:0000256" key="1">
    <source>
        <dbReference type="SAM" id="Phobius"/>
    </source>
</evidence>